<evidence type="ECO:0000313" key="2">
    <source>
        <dbReference type="EMBL" id="PKK65283.1"/>
    </source>
</evidence>
<accession>A0A2N0QS84</accession>
<dbReference type="VEuPathDB" id="FungiDB:FUN_020711"/>
<organism evidence="1 3">
    <name type="scientific">Rhizophagus irregularis</name>
    <dbReference type="NCBI Taxonomy" id="588596"/>
    <lineage>
        <taxon>Eukaryota</taxon>
        <taxon>Fungi</taxon>
        <taxon>Fungi incertae sedis</taxon>
        <taxon>Mucoromycota</taxon>
        <taxon>Glomeromycotina</taxon>
        <taxon>Glomeromycetes</taxon>
        <taxon>Glomerales</taxon>
        <taxon>Glomeraceae</taxon>
        <taxon>Rhizophagus</taxon>
    </lineage>
</organism>
<reference evidence="3 4" key="2">
    <citation type="submission" date="2017-10" db="EMBL/GenBank/DDBJ databases">
        <title>Extensive intraspecific genome diversity in a model arbuscular mycorrhizal fungus.</title>
        <authorList>
            <person name="Chen E.C.H."/>
            <person name="Morin E."/>
            <person name="Baudet D."/>
            <person name="Noel J."/>
            <person name="Ndikumana S."/>
            <person name="Charron P."/>
            <person name="St-Onge C."/>
            <person name="Giorgi J."/>
            <person name="Grigoriev I.V."/>
            <person name="Roux C."/>
            <person name="Martin F.M."/>
            <person name="Corradi N."/>
        </authorList>
    </citation>
    <scope>NUCLEOTIDE SEQUENCE [LARGE SCALE GENOMIC DNA]</scope>
    <source>
        <strain evidence="1 3">A1</strain>
        <strain evidence="2 4">C2</strain>
    </source>
</reference>
<evidence type="ECO:0000313" key="3">
    <source>
        <dbReference type="Proteomes" id="UP000232688"/>
    </source>
</evidence>
<comment type="caution">
    <text evidence="1">The sequence shown here is derived from an EMBL/GenBank/DDBJ whole genome shotgun (WGS) entry which is preliminary data.</text>
</comment>
<dbReference type="EMBL" id="LLXL01001295">
    <property type="protein sequence ID" value="PKK65283.1"/>
    <property type="molecule type" value="Genomic_DNA"/>
</dbReference>
<dbReference type="EMBL" id="LLXH01003720">
    <property type="protein sequence ID" value="PKC53905.1"/>
    <property type="molecule type" value="Genomic_DNA"/>
</dbReference>
<evidence type="ECO:0000313" key="1">
    <source>
        <dbReference type="EMBL" id="PKC53905.1"/>
    </source>
</evidence>
<dbReference type="VEuPathDB" id="FungiDB:RhiirA1_478330"/>
<reference evidence="1 3" key="3">
    <citation type="submission" date="2017-10" db="EMBL/GenBank/DDBJ databases">
        <title>Genome analyses suggest a sexual origin of heterokaryosis in a supposedly ancient asexual fungus.</title>
        <authorList>
            <person name="Corradi N."/>
            <person name="Sedzielewska K."/>
            <person name="Noel J."/>
            <person name="Charron P."/>
            <person name="Farinelli L."/>
            <person name="Marton T."/>
            <person name="Kruger M."/>
            <person name="Pelin A."/>
            <person name="Brachmann A."/>
            <person name="Corradi N."/>
        </authorList>
    </citation>
    <scope>NUCLEOTIDE SEQUENCE [LARGE SCALE GENOMIC DNA]</scope>
    <source>
        <strain evidence="1 3">A1</strain>
    </source>
</reference>
<name>A0A2N0QS84_9GLOM</name>
<protein>
    <submittedName>
        <fullName evidence="1">Uncharacterized protein</fullName>
    </submittedName>
</protein>
<reference evidence="2 4" key="1">
    <citation type="submission" date="2016-04" db="EMBL/GenBank/DDBJ databases">
        <title>Genome analyses suggest a sexual origin of heterokaryosis in a supposedly ancient asexual fungus.</title>
        <authorList>
            <person name="Ropars J."/>
            <person name="Sedzielewska K."/>
            <person name="Noel J."/>
            <person name="Charron P."/>
            <person name="Farinelli L."/>
            <person name="Marton T."/>
            <person name="Kruger M."/>
            <person name="Pelin A."/>
            <person name="Brachmann A."/>
            <person name="Corradi N."/>
        </authorList>
    </citation>
    <scope>NUCLEOTIDE SEQUENCE [LARGE SCALE GENOMIC DNA]</scope>
    <source>
        <strain evidence="2 4">C2</strain>
    </source>
</reference>
<proteinExistence type="predicted"/>
<dbReference type="AlphaFoldDB" id="A0A2N0QS84"/>
<dbReference type="Proteomes" id="UP000233469">
    <property type="component" value="Unassembled WGS sequence"/>
</dbReference>
<dbReference type="VEuPathDB" id="FungiDB:RhiirFUN_009114"/>
<evidence type="ECO:0000313" key="4">
    <source>
        <dbReference type="Proteomes" id="UP000233469"/>
    </source>
</evidence>
<sequence length="73" mass="8236">MSINTVVSLNEIVNKVLLKLKIKQEPANKNFQNYTSSELFNENSQNCASLNDAKPIDVFVPSNNIKNVELEIK</sequence>
<gene>
    <name evidence="1" type="ORF">RhiirA1_478330</name>
    <name evidence="2" type="ORF">RhiirC2_786385</name>
</gene>
<dbReference type="Proteomes" id="UP000232688">
    <property type="component" value="Unassembled WGS sequence"/>
</dbReference>